<protein>
    <submittedName>
        <fullName evidence="1">Uncharacterized protein</fullName>
    </submittedName>
</protein>
<evidence type="ECO:0000313" key="2">
    <source>
        <dbReference type="Proteomes" id="UP001168877"/>
    </source>
</evidence>
<name>A0AA39W5W2_ACESA</name>
<organism evidence="1 2">
    <name type="scientific">Acer saccharum</name>
    <name type="common">Sugar maple</name>
    <dbReference type="NCBI Taxonomy" id="4024"/>
    <lineage>
        <taxon>Eukaryota</taxon>
        <taxon>Viridiplantae</taxon>
        <taxon>Streptophyta</taxon>
        <taxon>Embryophyta</taxon>
        <taxon>Tracheophyta</taxon>
        <taxon>Spermatophyta</taxon>
        <taxon>Magnoliopsida</taxon>
        <taxon>eudicotyledons</taxon>
        <taxon>Gunneridae</taxon>
        <taxon>Pentapetalae</taxon>
        <taxon>rosids</taxon>
        <taxon>malvids</taxon>
        <taxon>Sapindales</taxon>
        <taxon>Sapindaceae</taxon>
        <taxon>Hippocastanoideae</taxon>
        <taxon>Acereae</taxon>
        <taxon>Acer</taxon>
    </lineage>
</organism>
<gene>
    <name evidence="1" type="ORF">LWI29_019857</name>
</gene>
<proteinExistence type="predicted"/>
<sequence>MAGGFGLLTKDVRDVDRLDIRRDLREKHDQMNEKVRVHDHALGNSGDVSQRKDVVHSIKKTIPLSKGSSQQQKLMTNKPVRSVKGLGSKCETLGQLPVNGLGKHGLETGEMEVDNGLEKSTYCIPSNDYLLGSSRGDMGGISVVGPKVGK</sequence>
<dbReference type="Proteomes" id="UP001168877">
    <property type="component" value="Unassembled WGS sequence"/>
</dbReference>
<dbReference type="AlphaFoldDB" id="A0AA39W5W2"/>
<accession>A0AA39W5W2</accession>
<dbReference type="EMBL" id="JAUESC010000002">
    <property type="protein sequence ID" value="KAK0604827.1"/>
    <property type="molecule type" value="Genomic_DNA"/>
</dbReference>
<evidence type="ECO:0000313" key="1">
    <source>
        <dbReference type="EMBL" id="KAK0604827.1"/>
    </source>
</evidence>
<comment type="caution">
    <text evidence="1">The sequence shown here is derived from an EMBL/GenBank/DDBJ whole genome shotgun (WGS) entry which is preliminary data.</text>
</comment>
<reference evidence="1" key="1">
    <citation type="journal article" date="2022" name="Plant J.">
        <title>Strategies of tolerance reflected in two North American maple genomes.</title>
        <authorList>
            <person name="McEvoy S.L."/>
            <person name="Sezen U.U."/>
            <person name="Trouern-Trend A."/>
            <person name="McMahon S.M."/>
            <person name="Schaberg P.G."/>
            <person name="Yang J."/>
            <person name="Wegrzyn J.L."/>
            <person name="Swenson N.G."/>
        </authorList>
    </citation>
    <scope>NUCLEOTIDE SEQUENCE</scope>
    <source>
        <strain evidence="1">NS2018</strain>
    </source>
</reference>
<reference evidence="1" key="2">
    <citation type="submission" date="2023-06" db="EMBL/GenBank/DDBJ databases">
        <authorList>
            <person name="Swenson N.G."/>
            <person name="Wegrzyn J.L."/>
            <person name="Mcevoy S.L."/>
        </authorList>
    </citation>
    <scope>NUCLEOTIDE SEQUENCE</scope>
    <source>
        <strain evidence="1">NS2018</strain>
        <tissue evidence="1">Leaf</tissue>
    </source>
</reference>
<keyword evidence="2" id="KW-1185">Reference proteome</keyword>